<name>A0A3G6RI27_CHRLC</name>
<evidence type="ECO:0000313" key="6">
    <source>
        <dbReference type="Proteomes" id="UP000279972"/>
    </source>
</evidence>
<dbReference type="InterPro" id="IPR000639">
    <property type="entry name" value="Epox_hydrolase-like"/>
</dbReference>
<dbReference type="InterPro" id="IPR029058">
    <property type="entry name" value="AB_hydrolase_fold"/>
</dbReference>
<reference evidence="3 6" key="2">
    <citation type="submission" date="2018-11" db="EMBL/GenBank/DDBJ databases">
        <title>Proposal to divide the Flavobacteriaceae and reorganize its genera based on Amino Acid Identity values calculated from whole genome sequences.</title>
        <authorList>
            <person name="Nicholson A.C."/>
            <person name="Gulvik C.A."/>
            <person name="Whitney A.M."/>
            <person name="Humrighouse B.W."/>
            <person name="Bell M."/>
            <person name="Holmes B."/>
            <person name="Steigerwalt A.G."/>
            <person name="Villarma A."/>
            <person name="Sheth M."/>
            <person name="Batra D."/>
            <person name="Pryor J."/>
            <person name="Bernardet J.-F."/>
            <person name="Hugo C."/>
            <person name="Kampfer P."/>
            <person name="Newman J."/>
            <person name="McQuiston J.R."/>
        </authorList>
    </citation>
    <scope>NUCLEOTIDE SEQUENCE [LARGE SCALE GENOMIC DNA]</scope>
    <source>
        <strain evidence="3 6">KC_1864</strain>
    </source>
</reference>
<keyword evidence="1 4" id="KW-0378">Hydrolase</keyword>
<evidence type="ECO:0000256" key="1">
    <source>
        <dbReference type="ARBA" id="ARBA00022801"/>
    </source>
</evidence>
<organism evidence="4 5">
    <name type="scientific">Chryseobacterium lactis</name>
    <dbReference type="NCBI Taxonomy" id="1241981"/>
    <lineage>
        <taxon>Bacteria</taxon>
        <taxon>Pseudomonadati</taxon>
        <taxon>Bacteroidota</taxon>
        <taxon>Flavobacteriia</taxon>
        <taxon>Flavobacteriales</taxon>
        <taxon>Weeksellaceae</taxon>
        <taxon>Chryseobacterium group</taxon>
        <taxon>Chryseobacterium</taxon>
    </lineage>
</organism>
<sequence length="294" mass="33601">MREKELTRDINLIHGMAVINSTLRMHYVEAGDGEKVIVLIHGFPQTWWEWRFVIPVLVNHGFRVIAIDYRGTGDSWRPADGYDKRTMASDIYSLLTDHLKIQIPVVLIGHDIGLMIAYAYAQEYRRSVSQLVVIDAPLPGTEVFDKIRTDHRVWHFAFHNVRDLPEMLISGRERQYLQYFFNYRIYNTAAITEIDMDIFSQAYSAAGAIKAGLEVYRAFDQDILDNKESMAKNGKLSIPVLAVGGEMSTSGPFMKEMMEEVADNVVSIRVPKTAHWVVEENPGAFIKSLLQFLN</sequence>
<dbReference type="AlphaFoldDB" id="A0A3G6RI27"/>
<evidence type="ECO:0000313" key="5">
    <source>
        <dbReference type="Proteomes" id="UP000236262"/>
    </source>
</evidence>
<dbReference type="SUPFAM" id="SSF53474">
    <property type="entry name" value="alpha/beta-Hydrolases"/>
    <property type="match status" value="1"/>
</dbReference>
<dbReference type="GO" id="GO:0016787">
    <property type="term" value="F:hydrolase activity"/>
    <property type="evidence" value="ECO:0007669"/>
    <property type="project" value="UniProtKB-KW"/>
</dbReference>
<accession>A0A3G6RI27</accession>
<dbReference type="KEGG" id="clac:EG342_15130"/>
<proteinExistence type="predicted"/>
<gene>
    <name evidence="4" type="ORF">C1637_19695</name>
    <name evidence="3" type="ORF">EG342_15130</name>
</gene>
<evidence type="ECO:0000313" key="3">
    <source>
        <dbReference type="EMBL" id="AZA83130.1"/>
    </source>
</evidence>
<reference evidence="4 5" key="1">
    <citation type="submission" date="2018-01" db="EMBL/GenBank/DDBJ databases">
        <title>Draft genome sequences of Chryseobacterium lactis NCTC11390, Chryseobacterium oncorhynchi 701B-08, and Chryseobacterium viscerum 687B-08.</title>
        <authorList>
            <person name="Jeong J.-J."/>
            <person name="Lee Y.J."/>
            <person name="Park B."/>
            <person name="Choi I.-G."/>
            <person name="Kim K.D."/>
        </authorList>
    </citation>
    <scope>NUCLEOTIDE SEQUENCE [LARGE SCALE GENOMIC DNA]</scope>
    <source>
        <strain evidence="4 5">NCTC11390</strain>
    </source>
</reference>
<dbReference type="Proteomes" id="UP000236262">
    <property type="component" value="Unassembled WGS sequence"/>
</dbReference>
<evidence type="ECO:0000313" key="4">
    <source>
        <dbReference type="EMBL" id="PNW11980.1"/>
    </source>
</evidence>
<dbReference type="EMBL" id="CP033924">
    <property type="protein sequence ID" value="AZA83130.1"/>
    <property type="molecule type" value="Genomic_DNA"/>
</dbReference>
<dbReference type="Proteomes" id="UP000279972">
    <property type="component" value="Chromosome"/>
</dbReference>
<dbReference type="EMBL" id="PPEH01000009">
    <property type="protein sequence ID" value="PNW11980.1"/>
    <property type="molecule type" value="Genomic_DNA"/>
</dbReference>
<dbReference type="PANTHER" id="PTHR43329">
    <property type="entry name" value="EPOXIDE HYDROLASE"/>
    <property type="match status" value="1"/>
</dbReference>
<feature type="domain" description="AB hydrolase-1" evidence="2">
    <location>
        <begin position="36"/>
        <end position="282"/>
    </location>
</feature>
<dbReference type="OrthoDB" id="9773293at2"/>
<dbReference type="PRINTS" id="PR00412">
    <property type="entry name" value="EPOXHYDRLASE"/>
</dbReference>
<dbReference type="InterPro" id="IPR000073">
    <property type="entry name" value="AB_hydrolase_1"/>
</dbReference>
<keyword evidence="6" id="KW-1185">Reference proteome</keyword>
<dbReference type="Pfam" id="PF00561">
    <property type="entry name" value="Abhydrolase_1"/>
    <property type="match status" value="1"/>
</dbReference>
<evidence type="ECO:0000259" key="2">
    <source>
        <dbReference type="Pfam" id="PF00561"/>
    </source>
</evidence>
<protein>
    <submittedName>
        <fullName evidence="4">Alpha/beta hydrolase</fullName>
    </submittedName>
</protein>
<dbReference type="Gene3D" id="3.40.50.1820">
    <property type="entry name" value="alpha/beta hydrolase"/>
    <property type="match status" value="1"/>
</dbReference>